<dbReference type="InterPro" id="IPR014710">
    <property type="entry name" value="RmlC-like_jellyroll"/>
</dbReference>
<dbReference type="SUPFAM" id="SSF46689">
    <property type="entry name" value="Homeodomain-like"/>
    <property type="match status" value="2"/>
</dbReference>
<dbReference type="Gene3D" id="1.10.10.60">
    <property type="entry name" value="Homeodomain-like"/>
    <property type="match status" value="2"/>
</dbReference>
<keyword evidence="3" id="KW-0804">Transcription</keyword>
<evidence type="ECO:0000259" key="4">
    <source>
        <dbReference type="PROSITE" id="PS01124"/>
    </source>
</evidence>
<evidence type="ECO:0000256" key="3">
    <source>
        <dbReference type="ARBA" id="ARBA00023163"/>
    </source>
</evidence>
<dbReference type="PANTHER" id="PTHR43280:SF27">
    <property type="entry name" value="TRANSCRIPTIONAL REGULATOR MTLR"/>
    <property type="match status" value="1"/>
</dbReference>
<dbReference type="InterPro" id="IPR018062">
    <property type="entry name" value="HTH_AraC-typ_CS"/>
</dbReference>
<organism evidence="5 6">
    <name type="scientific">Dyadobacter subterraneus</name>
    <dbReference type="NCBI Taxonomy" id="2773304"/>
    <lineage>
        <taxon>Bacteria</taxon>
        <taxon>Pseudomonadati</taxon>
        <taxon>Bacteroidota</taxon>
        <taxon>Cytophagia</taxon>
        <taxon>Cytophagales</taxon>
        <taxon>Spirosomataceae</taxon>
        <taxon>Dyadobacter</taxon>
    </lineage>
</organism>
<dbReference type="EMBL" id="JACYGY010000001">
    <property type="protein sequence ID" value="MBE9463397.1"/>
    <property type="molecule type" value="Genomic_DNA"/>
</dbReference>
<reference evidence="6" key="1">
    <citation type="submission" date="2023-07" db="EMBL/GenBank/DDBJ databases">
        <title>Dyadobacter sp. nov 'subterranea' isolated from contaminted grondwater.</title>
        <authorList>
            <person name="Szabo I."/>
            <person name="Al-Omari J."/>
            <person name="Szerdahelyi S.G."/>
            <person name="Rado J."/>
        </authorList>
    </citation>
    <scope>NUCLEOTIDE SEQUENCE [LARGE SCALE GENOMIC DNA]</scope>
    <source>
        <strain evidence="6">UP-52</strain>
    </source>
</reference>
<dbReference type="SUPFAM" id="SSF51182">
    <property type="entry name" value="RmlC-like cupins"/>
    <property type="match status" value="1"/>
</dbReference>
<evidence type="ECO:0000256" key="1">
    <source>
        <dbReference type="ARBA" id="ARBA00023015"/>
    </source>
</evidence>
<dbReference type="SMART" id="SM00342">
    <property type="entry name" value="HTH_ARAC"/>
    <property type="match status" value="1"/>
</dbReference>
<feature type="domain" description="HTH araC/xylS-type" evidence="4">
    <location>
        <begin position="186"/>
        <end position="284"/>
    </location>
</feature>
<dbReference type="InterPro" id="IPR011051">
    <property type="entry name" value="RmlC_Cupin_sf"/>
</dbReference>
<evidence type="ECO:0000313" key="6">
    <source>
        <dbReference type="Proteomes" id="UP000634134"/>
    </source>
</evidence>
<sequence length="288" mass="32773">MQPRFHKILTPPSNSINVVKNKRHHFVNPFHYHPEMEISLILKSSGFRFVGDSVESFEAGDLIFVGADIPHCWRNDQSNIMNPSHEAEILTVHFPKAFIGDAFYNLPECSAIDLFLKKSKQGIKVVGKTRDEVADMLLALQEQDGMNRIITLLSILDRLSKCLEILPLASAGFVNRYSEAESDRINLVFLHVINNLSAKITLQEVAALTNLSETAFCRYFKSKTGKRFSNFLNEVRIGYACKILISSNRSVTEIAYESGYNSLANFLIQFKSIMKLTPRQYQLQYRAM</sequence>
<evidence type="ECO:0000256" key="2">
    <source>
        <dbReference type="ARBA" id="ARBA00023125"/>
    </source>
</evidence>
<dbReference type="InterPro" id="IPR018060">
    <property type="entry name" value="HTH_AraC"/>
</dbReference>
<dbReference type="InterPro" id="IPR009057">
    <property type="entry name" value="Homeodomain-like_sf"/>
</dbReference>
<comment type="caution">
    <text evidence="5">The sequence shown here is derived from an EMBL/GenBank/DDBJ whole genome shotgun (WGS) entry which is preliminary data.</text>
</comment>
<protein>
    <submittedName>
        <fullName evidence="5">Helix-turn-helix domain-containing protein</fullName>
    </submittedName>
</protein>
<dbReference type="Gene3D" id="2.60.120.10">
    <property type="entry name" value="Jelly Rolls"/>
    <property type="match status" value="1"/>
</dbReference>
<dbReference type="RefSeq" id="WP_194121531.1">
    <property type="nucleotide sequence ID" value="NZ_JACYGY010000001.1"/>
</dbReference>
<dbReference type="Pfam" id="PF12833">
    <property type="entry name" value="HTH_18"/>
    <property type="match status" value="1"/>
</dbReference>
<dbReference type="PANTHER" id="PTHR43280">
    <property type="entry name" value="ARAC-FAMILY TRANSCRIPTIONAL REGULATOR"/>
    <property type="match status" value="1"/>
</dbReference>
<keyword evidence="6" id="KW-1185">Reference proteome</keyword>
<keyword evidence="2" id="KW-0238">DNA-binding</keyword>
<gene>
    <name evidence="5" type="ORF">IEE83_16040</name>
</gene>
<proteinExistence type="predicted"/>
<dbReference type="PROSITE" id="PS01124">
    <property type="entry name" value="HTH_ARAC_FAMILY_2"/>
    <property type="match status" value="1"/>
</dbReference>
<dbReference type="Proteomes" id="UP000634134">
    <property type="component" value="Unassembled WGS sequence"/>
</dbReference>
<keyword evidence="1" id="KW-0805">Transcription regulation</keyword>
<dbReference type="PROSITE" id="PS00041">
    <property type="entry name" value="HTH_ARAC_FAMILY_1"/>
    <property type="match status" value="1"/>
</dbReference>
<evidence type="ECO:0000313" key="5">
    <source>
        <dbReference type="EMBL" id="MBE9463397.1"/>
    </source>
</evidence>
<name>A0ABR9WD99_9BACT</name>
<accession>A0ABR9WD99</accession>